<dbReference type="EC" id="3.2.1.14" evidence="3"/>
<keyword evidence="15" id="KW-0812">Transmembrane</keyword>
<reference evidence="18 19" key="1">
    <citation type="journal article" date="2023" name="Mol. Phylogenet. Evol.">
        <title>Genome-scale phylogeny and comparative genomics of the fungal order Sordariales.</title>
        <authorList>
            <person name="Hensen N."/>
            <person name="Bonometti L."/>
            <person name="Westerberg I."/>
            <person name="Brannstrom I.O."/>
            <person name="Guillou S."/>
            <person name="Cros-Aarteil S."/>
            <person name="Calhoun S."/>
            <person name="Haridas S."/>
            <person name="Kuo A."/>
            <person name="Mondo S."/>
            <person name="Pangilinan J."/>
            <person name="Riley R."/>
            <person name="LaButti K."/>
            <person name="Andreopoulos B."/>
            <person name="Lipzen A."/>
            <person name="Chen C."/>
            <person name="Yan M."/>
            <person name="Daum C."/>
            <person name="Ng V."/>
            <person name="Clum A."/>
            <person name="Steindorff A."/>
            <person name="Ohm R.A."/>
            <person name="Martin F."/>
            <person name="Silar P."/>
            <person name="Natvig D.O."/>
            <person name="Lalanne C."/>
            <person name="Gautier V."/>
            <person name="Ament-Velasquez S.L."/>
            <person name="Kruys A."/>
            <person name="Hutchinson M.I."/>
            <person name="Powell A.J."/>
            <person name="Barry K."/>
            <person name="Miller A.N."/>
            <person name="Grigoriev I.V."/>
            <person name="Debuchy R."/>
            <person name="Gladieux P."/>
            <person name="Hiltunen Thoren M."/>
            <person name="Johannesson H."/>
        </authorList>
    </citation>
    <scope>NUCLEOTIDE SEQUENCE [LARGE SCALE GENOMIC DNA]</scope>
    <source>
        <strain evidence="18 19">FGSC 10403</strain>
    </source>
</reference>
<keyword evidence="11" id="KW-0961">Cell wall biogenesis/degradation</keyword>
<evidence type="ECO:0000313" key="19">
    <source>
        <dbReference type="Proteomes" id="UP001285908"/>
    </source>
</evidence>
<evidence type="ECO:0000256" key="8">
    <source>
        <dbReference type="ARBA" id="ARBA00023136"/>
    </source>
</evidence>
<keyword evidence="6 16" id="KW-0732">Signal</keyword>
<dbReference type="InterPro" id="IPR000757">
    <property type="entry name" value="Beta-glucanase-like"/>
</dbReference>
<evidence type="ECO:0000256" key="6">
    <source>
        <dbReference type="ARBA" id="ARBA00022729"/>
    </source>
</evidence>
<dbReference type="GO" id="GO:0016757">
    <property type="term" value="F:glycosyltransferase activity"/>
    <property type="evidence" value="ECO:0007669"/>
    <property type="project" value="UniProtKB-KW"/>
</dbReference>
<dbReference type="InterPro" id="IPR050546">
    <property type="entry name" value="Glycosyl_Hydrlase_16"/>
</dbReference>
<keyword evidence="8 15" id="KW-0472">Membrane</keyword>
<feature type="region of interest" description="Disordered" evidence="14">
    <location>
        <begin position="632"/>
        <end position="674"/>
    </location>
</feature>
<comment type="similarity">
    <text evidence="12">Belongs to the glycosyl hydrolase 16 family. CRH1 subfamily.</text>
</comment>
<keyword evidence="7" id="KW-0378">Hydrolase</keyword>
<dbReference type="SUPFAM" id="SSF49899">
    <property type="entry name" value="Concanavalin A-like lectins/glucanases"/>
    <property type="match status" value="1"/>
</dbReference>
<dbReference type="FunFam" id="2.60.120.200:FF:000152">
    <property type="entry name" value="Cell wall glucanase"/>
    <property type="match status" value="1"/>
</dbReference>
<dbReference type="GeneID" id="87871060"/>
<comment type="subcellular location">
    <subcellularLocation>
        <location evidence="2">Membrane</location>
    </subcellularLocation>
</comment>
<name>A0AAJ0I4U9_9PEZI</name>
<evidence type="ECO:0000256" key="10">
    <source>
        <dbReference type="ARBA" id="ARBA00023295"/>
    </source>
</evidence>
<dbReference type="Proteomes" id="UP001285908">
    <property type="component" value="Unassembled WGS sequence"/>
</dbReference>
<gene>
    <name evidence="18" type="ORF">B0T23DRAFT_204091</name>
</gene>
<feature type="compositionally biased region" description="Polar residues" evidence="14">
    <location>
        <begin position="572"/>
        <end position="589"/>
    </location>
</feature>
<evidence type="ECO:0000256" key="2">
    <source>
        <dbReference type="ARBA" id="ARBA00004370"/>
    </source>
</evidence>
<feature type="region of interest" description="Disordered" evidence="14">
    <location>
        <begin position="367"/>
        <end position="402"/>
    </location>
</feature>
<feature type="chain" id="PRO_5042575619" description="chitinase" evidence="16">
    <location>
        <begin position="21"/>
        <end position="674"/>
    </location>
</feature>
<dbReference type="Pfam" id="PF00722">
    <property type="entry name" value="Glyco_hydro_16"/>
    <property type="match status" value="1"/>
</dbReference>
<dbReference type="AlphaFoldDB" id="A0AAJ0I4U9"/>
<comment type="catalytic activity">
    <reaction evidence="1">
        <text>Random endo-hydrolysis of N-acetyl-beta-D-glucosaminide (1-&gt;4)-beta-linkages in chitin and chitodextrins.</text>
        <dbReference type="EC" id="3.2.1.14"/>
    </reaction>
</comment>
<keyword evidence="10" id="KW-0326">Glycosidase</keyword>
<dbReference type="GO" id="GO:0005975">
    <property type="term" value="P:carbohydrate metabolic process"/>
    <property type="evidence" value="ECO:0007669"/>
    <property type="project" value="InterPro"/>
</dbReference>
<evidence type="ECO:0000256" key="3">
    <source>
        <dbReference type="ARBA" id="ARBA00012729"/>
    </source>
</evidence>
<feature type="signal peptide" evidence="16">
    <location>
        <begin position="1"/>
        <end position="20"/>
    </location>
</feature>
<feature type="compositionally biased region" description="Polar residues" evidence="14">
    <location>
        <begin position="390"/>
        <end position="401"/>
    </location>
</feature>
<dbReference type="Gene3D" id="2.60.120.200">
    <property type="match status" value="1"/>
</dbReference>
<keyword evidence="15" id="KW-1133">Transmembrane helix</keyword>
<feature type="region of interest" description="Disordered" evidence="14">
    <location>
        <begin position="548"/>
        <end position="589"/>
    </location>
</feature>
<evidence type="ECO:0000256" key="13">
    <source>
        <dbReference type="ARBA" id="ARBA00093308"/>
    </source>
</evidence>
<evidence type="ECO:0000256" key="15">
    <source>
        <dbReference type="SAM" id="Phobius"/>
    </source>
</evidence>
<comment type="caution">
    <text evidence="18">The sequence shown here is derived from an EMBL/GenBank/DDBJ whole genome shotgun (WGS) entry which is preliminary data.</text>
</comment>
<dbReference type="GO" id="GO:0016020">
    <property type="term" value="C:membrane"/>
    <property type="evidence" value="ECO:0007669"/>
    <property type="project" value="UniProtKB-SubCell"/>
</dbReference>
<sequence>MLLPRYLASAIALLASSALAQVTTDCQPLNKTCPADPALGMDYSWTFNSTPKAWAWETTVGTVDFDMDQGAAFTISKQGDSPTLRSKFYFFWGRTEIWMKAAQGRGIVSSVMFLSDDLDEIDWEFVGGEPNNVQTNTYGKGVIESSIPGKHDVPGNAQEDFHNYTTIWTRDYLDFYVDGNKVRTLLPAQANNTQYYPQTPMRLSFGIWAGGDPRLSKGTQDWAGGQTDYGAGPYTMHVKSVQVTDFSEGQEYVYGDRSGAWESIKVVEGNSTIKEMITAPPKQSVSDKWNGMSSTTKTIIYACCAGVGALLLFAAVFVCIRTRRRGARQAALAEAQYQRDRLELEQLQKAGIDPDSFREQAAEYHADEMKKDGMATTTTYSVPPSPPLDDSNNTSSGDQSNTVSAVGAGAAAGAALGATGVAAAAAASLSQSPRVASPAPAPGQQQQQFNFFDNNMNRVASPALAPGQQQQQFNFFDNNMNMDRVASPAPSIPALTPTIPNVTGGYQNQAHSPVFPPNRSFTSPVPGPYNPQGPMYGGDMNRMGSPAPGGGLVHPQPQRSFTAGPTAPGFASPQSASFDFSNNNHGGYASSPQASTFAGAYGQQPAGSGLGIQSGGGTAAGAGYDQANGGGVGQVPDFGLPGQNGFAEGRDSYWGDTRDDGHHDQGHMNNGGYR</sequence>
<feature type="domain" description="GH16" evidence="17">
    <location>
        <begin position="43"/>
        <end position="246"/>
    </location>
</feature>
<dbReference type="RefSeq" id="XP_062691284.1">
    <property type="nucleotide sequence ID" value="XM_062833438.1"/>
</dbReference>
<evidence type="ECO:0000313" key="18">
    <source>
        <dbReference type="EMBL" id="KAK3489577.1"/>
    </source>
</evidence>
<protein>
    <recommendedName>
        <fullName evidence="3">chitinase</fullName>
        <ecNumber evidence="3">3.2.1.14</ecNumber>
    </recommendedName>
</protein>
<keyword evidence="9" id="KW-0325">Glycoprotein</keyword>
<dbReference type="GO" id="GO:0008843">
    <property type="term" value="F:endochitinase activity"/>
    <property type="evidence" value="ECO:0007669"/>
    <property type="project" value="UniProtKB-EC"/>
</dbReference>
<comment type="function">
    <text evidence="13">Dual chitinase/transglycosylase that plays a role in cell wall architecture. Chitinase and transglycosylase activities are coupled. Required for the polysaccharide cross-linking at the septa and the cell wall. More specifically, transfers chitin to 1,6-beta-glucan in the cell wall.</text>
</comment>
<dbReference type="GO" id="GO:0009277">
    <property type="term" value="C:fungal-type cell wall"/>
    <property type="evidence" value="ECO:0007669"/>
    <property type="project" value="TreeGrafter"/>
</dbReference>
<proteinExistence type="inferred from homology"/>
<keyword evidence="19" id="KW-1185">Reference proteome</keyword>
<dbReference type="CDD" id="cd02183">
    <property type="entry name" value="GH16_fungal_CRH1_transglycosylase"/>
    <property type="match status" value="1"/>
</dbReference>
<accession>A0AAJ0I4U9</accession>
<keyword evidence="5" id="KW-0808">Transferase</keyword>
<evidence type="ECO:0000256" key="1">
    <source>
        <dbReference type="ARBA" id="ARBA00000822"/>
    </source>
</evidence>
<dbReference type="PROSITE" id="PS51762">
    <property type="entry name" value="GH16_2"/>
    <property type="match status" value="1"/>
</dbReference>
<evidence type="ECO:0000256" key="16">
    <source>
        <dbReference type="SAM" id="SignalP"/>
    </source>
</evidence>
<evidence type="ECO:0000256" key="9">
    <source>
        <dbReference type="ARBA" id="ARBA00023180"/>
    </source>
</evidence>
<dbReference type="GO" id="GO:0031505">
    <property type="term" value="P:fungal-type cell wall organization"/>
    <property type="evidence" value="ECO:0007669"/>
    <property type="project" value="TreeGrafter"/>
</dbReference>
<organism evidence="18 19">
    <name type="scientific">Neurospora hispaniola</name>
    <dbReference type="NCBI Taxonomy" id="588809"/>
    <lineage>
        <taxon>Eukaryota</taxon>
        <taxon>Fungi</taxon>
        <taxon>Dikarya</taxon>
        <taxon>Ascomycota</taxon>
        <taxon>Pezizomycotina</taxon>
        <taxon>Sordariomycetes</taxon>
        <taxon>Sordariomycetidae</taxon>
        <taxon>Sordariales</taxon>
        <taxon>Sordariaceae</taxon>
        <taxon>Neurospora</taxon>
    </lineage>
</organism>
<evidence type="ECO:0000256" key="4">
    <source>
        <dbReference type="ARBA" id="ARBA00022676"/>
    </source>
</evidence>
<feature type="transmembrane region" description="Helical" evidence="15">
    <location>
        <begin position="299"/>
        <end position="320"/>
    </location>
</feature>
<evidence type="ECO:0000256" key="5">
    <source>
        <dbReference type="ARBA" id="ARBA00022679"/>
    </source>
</evidence>
<dbReference type="PANTHER" id="PTHR10963:SF27">
    <property type="entry name" value="GLYCOSIDASE-RELATED"/>
    <property type="match status" value="1"/>
</dbReference>
<dbReference type="EMBL" id="JAULSX010000006">
    <property type="protein sequence ID" value="KAK3489577.1"/>
    <property type="molecule type" value="Genomic_DNA"/>
</dbReference>
<dbReference type="PANTHER" id="PTHR10963">
    <property type="entry name" value="GLYCOSYL HYDROLASE-RELATED"/>
    <property type="match status" value="1"/>
</dbReference>
<evidence type="ECO:0000259" key="17">
    <source>
        <dbReference type="PROSITE" id="PS51762"/>
    </source>
</evidence>
<dbReference type="InterPro" id="IPR013320">
    <property type="entry name" value="ConA-like_dom_sf"/>
</dbReference>
<feature type="compositionally biased region" description="Basic and acidic residues" evidence="14">
    <location>
        <begin position="648"/>
        <end position="666"/>
    </location>
</feature>
<keyword evidence="4" id="KW-0328">Glycosyltransferase</keyword>
<evidence type="ECO:0000256" key="12">
    <source>
        <dbReference type="ARBA" id="ARBA00038074"/>
    </source>
</evidence>
<evidence type="ECO:0000256" key="14">
    <source>
        <dbReference type="SAM" id="MobiDB-lite"/>
    </source>
</evidence>
<evidence type="ECO:0000256" key="11">
    <source>
        <dbReference type="ARBA" id="ARBA00023316"/>
    </source>
</evidence>
<evidence type="ECO:0000256" key="7">
    <source>
        <dbReference type="ARBA" id="ARBA00022801"/>
    </source>
</evidence>